<keyword evidence="4" id="KW-1185">Reference proteome</keyword>
<evidence type="ECO:0000313" key="4">
    <source>
        <dbReference type="Proteomes" id="UP001157418"/>
    </source>
</evidence>
<dbReference type="GO" id="GO:0006261">
    <property type="term" value="P:DNA-templated DNA replication"/>
    <property type="evidence" value="ECO:0007669"/>
    <property type="project" value="TreeGrafter"/>
</dbReference>
<proteinExistence type="predicted"/>
<evidence type="ECO:0000256" key="1">
    <source>
        <dbReference type="ARBA" id="ARBA00022574"/>
    </source>
</evidence>
<dbReference type="PANTHER" id="PTHR18763">
    <property type="entry name" value="WD-REPEAT PROTEIN 18"/>
    <property type="match status" value="1"/>
</dbReference>
<reference evidence="3 4" key="1">
    <citation type="submission" date="2022-01" db="EMBL/GenBank/DDBJ databases">
        <authorList>
            <person name="Xiong W."/>
            <person name="Schranz E."/>
        </authorList>
    </citation>
    <scope>NUCLEOTIDE SEQUENCE [LARGE SCALE GENOMIC DNA]</scope>
</reference>
<evidence type="ECO:0000313" key="3">
    <source>
        <dbReference type="EMBL" id="CAH1423241.1"/>
    </source>
</evidence>
<dbReference type="GO" id="GO:0120330">
    <property type="term" value="C:rixosome complex"/>
    <property type="evidence" value="ECO:0007669"/>
    <property type="project" value="TreeGrafter"/>
</dbReference>
<dbReference type="GO" id="GO:0005656">
    <property type="term" value="C:nuclear pre-replicative complex"/>
    <property type="evidence" value="ECO:0007669"/>
    <property type="project" value="TreeGrafter"/>
</dbReference>
<gene>
    <name evidence="3" type="ORF">LVIROSA_LOCUS10529</name>
</gene>
<evidence type="ECO:0000256" key="2">
    <source>
        <dbReference type="ARBA" id="ARBA00022737"/>
    </source>
</evidence>
<dbReference type="Proteomes" id="UP001157418">
    <property type="component" value="Unassembled WGS sequence"/>
</dbReference>
<sequence length="82" mass="8863">MEDKVVITSSSIEAGIDCWDLCSGAEYICYRSCASPPHDLPQVEVKSFPVETINPLACNNDGSYIIGRGVFWSYLLVGGCNG</sequence>
<dbReference type="GO" id="GO:0006364">
    <property type="term" value="P:rRNA processing"/>
    <property type="evidence" value="ECO:0007669"/>
    <property type="project" value="TreeGrafter"/>
</dbReference>
<dbReference type="PANTHER" id="PTHR18763:SF0">
    <property type="entry name" value="WD REPEAT-CONTAINING PROTEIN 18"/>
    <property type="match status" value="1"/>
</dbReference>
<keyword evidence="1" id="KW-0853">WD repeat</keyword>
<dbReference type="AlphaFoldDB" id="A0AAU9MCI1"/>
<name>A0AAU9MCI1_9ASTR</name>
<protein>
    <submittedName>
        <fullName evidence="3">Uncharacterized protein</fullName>
    </submittedName>
</protein>
<dbReference type="EMBL" id="CAKMRJ010001112">
    <property type="protein sequence ID" value="CAH1423241.1"/>
    <property type="molecule type" value="Genomic_DNA"/>
</dbReference>
<accession>A0AAU9MCI1</accession>
<organism evidence="3 4">
    <name type="scientific">Lactuca virosa</name>
    <dbReference type="NCBI Taxonomy" id="75947"/>
    <lineage>
        <taxon>Eukaryota</taxon>
        <taxon>Viridiplantae</taxon>
        <taxon>Streptophyta</taxon>
        <taxon>Embryophyta</taxon>
        <taxon>Tracheophyta</taxon>
        <taxon>Spermatophyta</taxon>
        <taxon>Magnoliopsida</taxon>
        <taxon>eudicotyledons</taxon>
        <taxon>Gunneridae</taxon>
        <taxon>Pentapetalae</taxon>
        <taxon>asterids</taxon>
        <taxon>campanulids</taxon>
        <taxon>Asterales</taxon>
        <taxon>Asteraceae</taxon>
        <taxon>Cichorioideae</taxon>
        <taxon>Cichorieae</taxon>
        <taxon>Lactucinae</taxon>
        <taxon>Lactuca</taxon>
    </lineage>
</organism>
<comment type="caution">
    <text evidence="3">The sequence shown here is derived from an EMBL/GenBank/DDBJ whole genome shotgun (WGS) entry which is preliminary data.</text>
</comment>
<keyword evidence="2" id="KW-0677">Repeat</keyword>
<dbReference type="InterPro" id="IPR045227">
    <property type="entry name" value="WDR18/Ipi3/RID3"/>
</dbReference>